<sequence>KDFVVFEADIRNSTYSHLFGKVYLEKYFNMGIAESNTMAAAAGI</sequence>
<accession>X0YEH6</accession>
<dbReference type="Gene3D" id="3.40.50.970">
    <property type="match status" value="1"/>
</dbReference>
<dbReference type="InterPro" id="IPR005475">
    <property type="entry name" value="Transketolase-like_Pyr-bd"/>
</dbReference>
<name>X0YEH6_9ZZZZ</name>
<feature type="domain" description="Transketolase-like pyrimidine-binding" evidence="1">
    <location>
        <begin position="2"/>
        <end position="44"/>
    </location>
</feature>
<dbReference type="InterPro" id="IPR029061">
    <property type="entry name" value="THDP-binding"/>
</dbReference>
<comment type="caution">
    <text evidence="2">The sequence shown here is derived from an EMBL/GenBank/DDBJ whole genome shotgun (WGS) entry which is preliminary data.</text>
</comment>
<evidence type="ECO:0000313" key="2">
    <source>
        <dbReference type="EMBL" id="GAG45642.1"/>
    </source>
</evidence>
<evidence type="ECO:0000259" key="1">
    <source>
        <dbReference type="Pfam" id="PF02779"/>
    </source>
</evidence>
<reference evidence="2" key="1">
    <citation type="journal article" date="2014" name="Front. Microbiol.">
        <title>High frequency of phylogenetically diverse reductive dehalogenase-homologous genes in deep subseafloor sedimentary metagenomes.</title>
        <authorList>
            <person name="Kawai M."/>
            <person name="Futagami T."/>
            <person name="Toyoda A."/>
            <person name="Takaki Y."/>
            <person name="Nishi S."/>
            <person name="Hori S."/>
            <person name="Arai W."/>
            <person name="Tsubouchi T."/>
            <person name="Morono Y."/>
            <person name="Uchiyama I."/>
            <person name="Ito T."/>
            <person name="Fujiyama A."/>
            <person name="Inagaki F."/>
            <person name="Takami H."/>
        </authorList>
    </citation>
    <scope>NUCLEOTIDE SEQUENCE</scope>
    <source>
        <strain evidence="2">Expedition CK06-06</strain>
    </source>
</reference>
<protein>
    <recommendedName>
        <fullName evidence="1">Transketolase-like pyrimidine-binding domain-containing protein</fullName>
    </recommendedName>
</protein>
<dbReference type="SUPFAM" id="SSF52518">
    <property type="entry name" value="Thiamin diphosphate-binding fold (THDP-binding)"/>
    <property type="match status" value="1"/>
</dbReference>
<dbReference type="EMBL" id="BARS01059486">
    <property type="protein sequence ID" value="GAG45642.1"/>
    <property type="molecule type" value="Genomic_DNA"/>
</dbReference>
<dbReference type="Pfam" id="PF02779">
    <property type="entry name" value="Transket_pyr"/>
    <property type="match status" value="1"/>
</dbReference>
<feature type="non-terminal residue" evidence="2">
    <location>
        <position position="1"/>
    </location>
</feature>
<organism evidence="2">
    <name type="scientific">marine sediment metagenome</name>
    <dbReference type="NCBI Taxonomy" id="412755"/>
    <lineage>
        <taxon>unclassified sequences</taxon>
        <taxon>metagenomes</taxon>
        <taxon>ecological metagenomes</taxon>
    </lineage>
</organism>
<feature type="non-terminal residue" evidence="2">
    <location>
        <position position="44"/>
    </location>
</feature>
<proteinExistence type="predicted"/>
<gene>
    <name evidence="2" type="ORF">S01H1_86129</name>
</gene>
<dbReference type="AlphaFoldDB" id="X0YEH6"/>